<sequence>MPMSPVLRRLWTNCLAAAIAFMSAHVVNASDKLPPELEKLKASLEKYQDPVVAVRDGYFSTLGCVTFATGTMGVHFLNPALIGPVPDPMKPTLLVYEPVGEKLQLVAVEWLIPLATGIKSKPELFGQPFDGPMEGHEPLLPAQLHHYDLHAWIFKPNPLGLFHPVNPDVKCPEGPYTFLEEAPKSVPHHGAQ</sequence>
<proteinExistence type="predicted"/>
<protein>
    <submittedName>
        <fullName evidence="1">Uncharacterized protein</fullName>
    </submittedName>
</protein>
<dbReference type="RefSeq" id="WP_064253991.1">
    <property type="nucleotide sequence ID" value="NZ_CP013107.1"/>
</dbReference>
<dbReference type="KEGG" id="same:SAMCFNEI73_Ch3073"/>
<organism evidence="1 2">
    <name type="scientific">Sinorhizobium americanum</name>
    <dbReference type="NCBI Taxonomy" id="194963"/>
    <lineage>
        <taxon>Bacteria</taxon>
        <taxon>Pseudomonadati</taxon>
        <taxon>Pseudomonadota</taxon>
        <taxon>Alphaproteobacteria</taxon>
        <taxon>Hyphomicrobiales</taxon>
        <taxon>Rhizobiaceae</taxon>
        <taxon>Sinorhizobium/Ensifer group</taxon>
        <taxon>Sinorhizobium</taxon>
    </lineage>
</organism>
<keyword evidence="2" id="KW-1185">Reference proteome</keyword>
<name>A0A1L3LQF1_9HYPH</name>
<dbReference type="OrthoDB" id="2449873at2"/>
<dbReference type="STRING" id="194963.SAMCFNEI73_Ch3073"/>
<evidence type="ECO:0000313" key="2">
    <source>
        <dbReference type="Proteomes" id="UP000182306"/>
    </source>
</evidence>
<reference evidence="1 2" key="1">
    <citation type="submission" date="2015-10" db="EMBL/GenBank/DDBJ databases">
        <title>Genomic differences between typical nodule nitrogen-fixing rhizobial strains and those coming from bean seeds.</title>
        <authorList>
            <person name="Peralta H."/>
            <person name="Aguilar-Vera A."/>
            <person name="Diaz R."/>
            <person name="Mora Y."/>
            <person name="Martinez-Batallar G."/>
            <person name="Salazar E."/>
            <person name="Vargas-Lagunas C."/>
            <person name="Encarnacion S."/>
            <person name="Girard L."/>
            <person name="Mora J."/>
        </authorList>
    </citation>
    <scope>NUCLEOTIDE SEQUENCE [LARGE SCALE GENOMIC DNA]</scope>
    <source>
        <strain evidence="1 2">CFNEI 73</strain>
    </source>
</reference>
<accession>A0A1L3LQF1</accession>
<dbReference type="EMBL" id="CP013107">
    <property type="protein sequence ID" value="APG92338.1"/>
    <property type="molecule type" value="Genomic_DNA"/>
</dbReference>
<gene>
    <name evidence="1" type="ORF">SAMCFNEI73_Ch3073</name>
</gene>
<evidence type="ECO:0000313" key="1">
    <source>
        <dbReference type="EMBL" id="APG92338.1"/>
    </source>
</evidence>
<dbReference type="AlphaFoldDB" id="A0A1L3LQF1"/>
<dbReference type="Proteomes" id="UP000182306">
    <property type="component" value="Chromosome"/>
</dbReference>